<sequence length="240" mass="26311">MGGPPPKGHPAKTRIFLIEDHPVMRLGIRELLEKNGFLVVGEVDTGQTALSQVAAVRPDVVVIDIRLTNENGLDLIPNVSKLVPEARVIIYSMHQDMAFVRRALNVGARGYVSKQEASQSLILAIQKVMAGEVYLSPALAQKLVAMVAEAKGKVTPPDLSTREREIMYYLSQGYRPAGIGRQLSLSPKTVETYMGRLKAKLGIASNPELSRFCVEHADEWTLPAPPPAPAGQKRRGRRRS</sequence>
<dbReference type="InterPro" id="IPR016032">
    <property type="entry name" value="Sig_transdc_resp-reg_C-effctor"/>
</dbReference>
<dbReference type="InterPro" id="IPR011006">
    <property type="entry name" value="CheY-like_superfamily"/>
</dbReference>
<reference evidence="7 8" key="1">
    <citation type="submission" date="2018-05" db="EMBL/GenBank/DDBJ databases">
        <title>A metagenomic window into the 2 km-deep terrestrial subsurface aquifer revealed taxonomically and functionally diverse microbial community comprising novel uncultured bacterial lineages.</title>
        <authorList>
            <person name="Kadnikov V.V."/>
            <person name="Mardanov A.V."/>
            <person name="Beletsky A.V."/>
            <person name="Banks D."/>
            <person name="Pimenov N.V."/>
            <person name="Frank Y.A."/>
            <person name="Karnachuk O.V."/>
            <person name="Ravin N.V."/>
        </authorList>
    </citation>
    <scope>NUCLEOTIDE SEQUENCE [LARGE SCALE GENOMIC DNA]</scope>
    <source>
        <strain evidence="7">BY5</strain>
    </source>
</reference>
<dbReference type="GO" id="GO:0006355">
    <property type="term" value="P:regulation of DNA-templated transcription"/>
    <property type="evidence" value="ECO:0007669"/>
    <property type="project" value="InterPro"/>
</dbReference>
<dbReference type="InterPro" id="IPR039420">
    <property type="entry name" value="WalR-like"/>
</dbReference>
<evidence type="ECO:0000259" key="6">
    <source>
        <dbReference type="PROSITE" id="PS50110"/>
    </source>
</evidence>
<dbReference type="GO" id="GO:0003677">
    <property type="term" value="F:DNA binding"/>
    <property type="evidence" value="ECO:0007669"/>
    <property type="project" value="UniProtKB-KW"/>
</dbReference>
<dbReference type="Pfam" id="PF00072">
    <property type="entry name" value="Response_reg"/>
    <property type="match status" value="1"/>
</dbReference>
<dbReference type="CDD" id="cd06170">
    <property type="entry name" value="LuxR_C_like"/>
    <property type="match status" value="1"/>
</dbReference>
<feature type="region of interest" description="Disordered" evidence="4">
    <location>
        <begin position="221"/>
        <end position="240"/>
    </location>
</feature>
<dbReference type="PANTHER" id="PTHR43214:SF43">
    <property type="entry name" value="TWO-COMPONENT RESPONSE REGULATOR"/>
    <property type="match status" value="1"/>
</dbReference>
<dbReference type="CDD" id="cd17535">
    <property type="entry name" value="REC_NarL-like"/>
    <property type="match status" value="1"/>
</dbReference>
<dbReference type="PANTHER" id="PTHR43214">
    <property type="entry name" value="TWO-COMPONENT RESPONSE REGULATOR"/>
    <property type="match status" value="1"/>
</dbReference>
<dbReference type="InterPro" id="IPR000792">
    <property type="entry name" value="Tscrpt_reg_LuxR_C"/>
</dbReference>
<evidence type="ECO:0000313" key="7">
    <source>
        <dbReference type="EMBL" id="RCK80641.1"/>
    </source>
</evidence>
<dbReference type="Pfam" id="PF00196">
    <property type="entry name" value="GerE"/>
    <property type="match status" value="1"/>
</dbReference>
<protein>
    <submittedName>
        <fullName evidence="7">Two-component response regulator</fullName>
    </submittedName>
</protein>
<dbReference type="PROSITE" id="PS50043">
    <property type="entry name" value="HTH_LUXR_2"/>
    <property type="match status" value="1"/>
</dbReference>
<dbReference type="Proteomes" id="UP000252355">
    <property type="component" value="Unassembled WGS sequence"/>
</dbReference>
<dbReference type="SUPFAM" id="SSF52172">
    <property type="entry name" value="CheY-like"/>
    <property type="match status" value="1"/>
</dbReference>
<accession>A0A367ZTG9</accession>
<proteinExistence type="predicted"/>
<dbReference type="InterPro" id="IPR058245">
    <property type="entry name" value="NreC/VraR/RcsB-like_REC"/>
</dbReference>
<dbReference type="SMART" id="SM00421">
    <property type="entry name" value="HTH_LUXR"/>
    <property type="match status" value="1"/>
</dbReference>
<dbReference type="EMBL" id="QOQW01000005">
    <property type="protein sequence ID" value="RCK80641.1"/>
    <property type="molecule type" value="Genomic_DNA"/>
</dbReference>
<keyword evidence="2" id="KW-0238">DNA-binding</keyword>
<dbReference type="AlphaFoldDB" id="A0A367ZTG9"/>
<dbReference type="SUPFAM" id="SSF46894">
    <property type="entry name" value="C-terminal effector domain of the bipartite response regulators"/>
    <property type="match status" value="1"/>
</dbReference>
<dbReference type="PROSITE" id="PS50110">
    <property type="entry name" value="RESPONSE_REGULATORY"/>
    <property type="match status" value="1"/>
</dbReference>
<evidence type="ECO:0000256" key="1">
    <source>
        <dbReference type="ARBA" id="ARBA00022553"/>
    </source>
</evidence>
<evidence type="ECO:0000259" key="5">
    <source>
        <dbReference type="PROSITE" id="PS50043"/>
    </source>
</evidence>
<dbReference type="PRINTS" id="PR00038">
    <property type="entry name" value="HTHLUXR"/>
</dbReference>
<evidence type="ECO:0000256" key="3">
    <source>
        <dbReference type="PROSITE-ProRule" id="PRU00169"/>
    </source>
</evidence>
<evidence type="ECO:0000256" key="4">
    <source>
        <dbReference type="SAM" id="MobiDB-lite"/>
    </source>
</evidence>
<name>A0A367ZTG9_9BACT</name>
<feature type="modified residue" description="4-aspartylphosphate" evidence="3">
    <location>
        <position position="64"/>
    </location>
</feature>
<dbReference type="SMART" id="SM00448">
    <property type="entry name" value="REC"/>
    <property type="match status" value="1"/>
</dbReference>
<feature type="domain" description="HTH luxR-type" evidence="5">
    <location>
        <begin position="152"/>
        <end position="217"/>
    </location>
</feature>
<evidence type="ECO:0000313" key="8">
    <source>
        <dbReference type="Proteomes" id="UP000252355"/>
    </source>
</evidence>
<gene>
    <name evidence="7" type="ORF">OZSIB_2954</name>
</gene>
<dbReference type="Gene3D" id="3.40.50.2300">
    <property type="match status" value="1"/>
</dbReference>
<evidence type="ECO:0000256" key="2">
    <source>
        <dbReference type="ARBA" id="ARBA00023125"/>
    </source>
</evidence>
<keyword evidence="1 3" id="KW-0597">Phosphoprotein</keyword>
<dbReference type="GO" id="GO:0000160">
    <property type="term" value="P:phosphorelay signal transduction system"/>
    <property type="evidence" value="ECO:0007669"/>
    <property type="project" value="InterPro"/>
</dbReference>
<feature type="domain" description="Response regulatory" evidence="6">
    <location>
        <begin position="14"/>
        <end position="129"/>
    </location>
</feature>
<comment type="caution">
    <text evidence="7">The sequence shown here is derived from an EMBL/GenBank/DDBJ whole genome shotgun (WGS) entry which is preliminary data.</text>
</comment>
<dbReference type="InterPro" id="IPR001789">
    <property type="entry name" value="Sig_transdc_resp-reg_receiver"/>
</dbReference>
<organism evidence="7 8">
    <name type="scientific">Candidatus Ozemobacter sibiricus</name>
    <dbReference type="NCBI Taxonomy" id="2268124"/>
    <lineage>
        <taxon>Bacteria</taxon>
        <taxon>Candidatus Ozemobacteria</taxon>
        <taxon>Candidatus Ozemobacterales</taxon>
        <taxon>Candidatus Ozemobacteraceae</taxon>
        <taxon>Candidatus Ozemobacter</taxon>
    </lineage>
</organism>